<dbReference type="InterPro" id="IPR054542">
    <property type="entry name" value="Cys_met_metab_PP"/>
</dbReference>
<feature type="modified residue" description="N6-(pyridoxal phosphate)lysine" evidence="8">
    <location>
        <position position="192"/>
    </location>
</feature>
<dbReference type="PROSITE" id="PS00868">
    <property type="entry name" value="CYS_MET_METAB_PP"/>
    <property type="match status" value="1"/>
</dbReference>
<evidence type="ECO:0000256" key="8">
    <source>
        <dbReference type="PIRSR" id="PIRSR001434-2"/>
    </source>
</evidence>
<reference evidence="11 12" key="1">
    <citation type="submission" date="2019-06" db="EMBL/GenBank/DDBJ databases">
        <title>Sequencing the genomes of 1000 actinobacteria strains.</title>
        <authorList>
            <person name="Klenk H.-P."/>
        </authorList>
    </citation>
    <scope>NUCLEOTIDE SEQUENCE [LARGE SCALE GENOMIC DNA]</scope>
    <source>
        <strain evidence="11 12">DSM 19828</strain>
    </source>
</reference>
<accession>A0A542EJ75</accession>
<dbReference type="PIRSF" id="PIRSF001434">
    <property type="entry name" value="CGS"/>
    <property type="match status" value="1"/>
</dbReference>
<dbReference type="GO" id="GO:0003962">
    <property type="term" value="F:cystathionine gamma-synthase activity"/>
    <property type="evidence" value="ECO:0007669"/>
    <property type="project" value="TreeGrafter"/>
</dbReference>
<evidence type="ECO:0000256" key="6">
    <source>
        <dbReference type="ARBA" id="ARBA00048780"/>
    </source>
</evidence>
<gene>
    <name evidence="11" type="ORF">FB459_2931</name>
</gene>
<dbReference type="FunFam" id="3.40.640.10:FF:000046">
    <property type="entry name" value="Cystathionine gamma-lyase"/>
    <property type="match status" value="1"/>
</dbReference>
<dbReference type="InterPro" id="IPR015422">
    <property type="entry name" value="PyrdxlP-dep_Trfase_small"/>
</dbReference>
<dbReference type="GO" id="GO:0030170">
    <property type="term" value="F:pyridoxal phosphate binding"/>
    <property type="evidence" value="ECO:0007669"/>
    <property type="project" value="InterPro"/>
</dbReference>
<dbReference type="GO" id="GO:0018826">
    <property type="term" value="F:methionine gamma-lyase activity"/>
    <property type="evidence" value="ECO:0007669"/>
    <property type="project" value="UniProtKB-EC"/>
</dbReference>
<dbReference type="SUPFAM" id="SSF53383">
    <property type="entry name" value="PLP-dependent transferases"/>
    <property type="match status" value="1"/>
</dbReference>
<evidence type="ECO:0000256" key="10">
    <source>
        <dbReference type="SAM" id="MobiDB-lite"/>
    </source>
</evidence>
<comment type="similarity">
    <text evidence="2 9">Belongs to the trans-sulfuration enzymes family.</text>
</comment>
<comment type="catalytic activity">
    <reaction evidence="7">
        <text>L-methionine + H2O = methanethiol + 2-oxobutanoate + NH4(+)</text>
        <dbReference type="Rhea" id="RHEA:23800"/>
        <dbReference type="ChEBI" id="CHEBI:15377"/>
        <dbReference type="ChEBI" id="CHEBI:16007"/>
        <dbReference type="ChEBI" id="CHEBI:16763"/>
        <dbReference type="ChEBI" id="CHEBI:28938"/>
        <dbReference type="ChEBI" id="CHEBI:57844"/>
        <dbReference type="EC" id="4.4.1.11"/>
    </reaction>
    <physiologicalReaction direction="left-to-right" evidence="7">
        <dbReference type="Rhea" id="RHEA:23801"/>
    </physiologicalReaction>
</comment>
<evidence type="ECO:0000256" key="4">
    <source>
        <dbReference type="ARBA" id="ARBA00047175"/>
    </source>
</evidence>
<protein>
    <recommendedName>
        <fullName evidence="4">homocysteine desulfhydrase</fullName>
        <ecNumber evidence="4">4.4.1.2</ecNumber>
    </recommendedName>
    <alternativeName>
        <fullName evidence="5">Homocysteine desulfhydrase</fullName>
    </alternativeName>
</protein>
<dbReference type="Proteomes" id="UP000320806">
    <property type="component" value="Unassembled WGS sequence"/>
</dbReference>
<dbReference type="GO" id="GO:0019343">
    <property type="term" value="P:cysteine biosynthetic process via cystathionine"/>
    <property type="evidence" value="ECO:0007669"/>
    <property type="project" value="TreeGrafter"/>
</dbReference>
<evidence type="ECO:0000256" key="2">
    <source>
        <dbReference type="ARBA" id="ARBA00009077"/>
    </source>
</evidence>
<dbReference type="Gene3D" id="3.90.1150.10">
    <property type="entry name" value="Aspartate Aminotransferase, domain 1"/>
    <property type="match status" value="2"/>
</dbReference>
<evidence type="ECO:0000256" key="7">
    <source>
        <dbReference type="ARBA" id="ARBA00052699"/>
    </source>
</evidence>
<dbReference type="Gene3D" id="3.40.640.10">
    <property type="entry name" value="Type I PLP-dependent aspartate aminotransferase-like (Major domain)"/>
    <property type="match status" value="1"/>
</dbReference>
<keyword evidence="12" id="KW-1185">Reference proteome</keyword>
<dbReference type="RefSeq" id="WP_141928968.1">
    <property type="nucleotide sequence ID" value="NZ_BAABCI010000013.1"/>
</dbReference>
<feature type="region of interest" description="Disordered" evidence="10">
    <location>
        <begin position="1"/>
        <end position="26"/>
    </location>
</feature>
<dbReference type="OrthoDB" id="9780685at2"/>
<evidence type="ECO:0000313" key="12">
    <source>
        <dbReference type="Proteomes" id="UP000320806"/>
    </source>
</evidence>
<evidence type="ECO:0000256" key="5">
    <source>
        <dbReference type="ARBA" id="ARBA00047199"/>
    </source>
</evidence>
<evidence type="ECO:0000313" key="11">
    <source>
        <dbReference type="EMBL" id="TQJ15385.1"/>
    </source>
</evidence>
<evidence type="ECO:0000256" key="3">
    <source>
        <dbReference type="ARBA" id="ARBA00022898"/>
    </source>
</evidence>
<organism evidence="11 12">
    <name type="scientific">Yimella lutea</name>
    <dbReference type="NCBI Taxonomy" id="587872"/>
    <lineage>
        <taxon>Bacteria</taxon>
        <taxon>Bacillati</taxon>
        <taxon>Actinomycetota</taxon>
        <taxon>Actinomycetes</taxon>
        <taxon>Micrococcales</taxon>
        <taxon>Dermacoccaceae</taxon>
        <taxon>Yimella</taxon>
    </lineage>
</organism>
<comment type="caution">
    <text evidence="11">The sequence shown here is derived from an EMBL/GenBank/DDBJ whole genome shotgun (WGS) entry which is preliminary data.</text>
</comment>
<comment type="catalytic activity">
    <reaction evidence="6">
        <text>L-homocysteine + H2O = 2-oxobutanoate + hydrogen sulfide + NH4(+) + H(+)</text>
        <dbReference type="Rhea" id="RHEA:14501"/>
        <dbReference type="ChEBI" id="CHEBI:15377"/>
        <dbReference type="ChEBI" id="CHEBI:15378"/>
        <dbReference type="ChEBI" id="CHEBI:16763"/>
        <dbReference type="ChEBI" id="CHEBI:28938"/>
        <dbReference type="ChEBI" id="CHEBI:29919"/>
        <dbReference type="ChEBI" id="CHEBI:58199"/>
        <dbReference type="EC" id="4.4.1.2"/>
    </reaction>
    <physiologicalReaction direction="left-to-right" evidence="6">
        <dbReference type="Rhea" id="RHEA:14502"/>
    </physiologicalReaction>
</comment>
<evidence type="ECO:0000256" key="1">
    <source>
        <dbReference type="ARBA" id="ARBA00001933"/>
    </source>
</evidence>
<dbReference type="EC" id="4.4.1.2" evidence="4"/>
<dbReference type="GO" id="GO:0004123">
    <property type="term" value="F:cystathionine gamma-lyase activity"/>
    <property type="evidence" value="ECO:0007669"/>
    <property type="project" value="TreeGrafter"/>
</dbReference>
<keyword evidence="3 8" id="KW-0663">Pyridoxal phosphate</keyword>
<comment type="cofactor">
    <cofactor evidence="1 9">
        <name>pyridoxal 5'-phosphate</name>
        <dbReference type="ChEBI" id="CHEBI:597326"/>
    </cofactor>
</comment>
<dbReference type="InterPro" id="IPR000277">
    <property type="entry name" value="Cys/Met-Metab_PyrdxlP-dep_enz"/>
</dbReference>
<dbReference type="EMBL" id="VFMO01000001">
    <property type="protein sequence ID" value="TQJ15385.1"/>
    <property type="molecule type" value="Genomic_DNA"/>
</dbReference>
<sequence length="356" mass="37979">MSQPHSPATLVVGLGRPERTPGASVGPSVEFTSTFVRGGDNAYARFGNPTWSAFEEAIGTLEGGSALAFASGMAAVRAAVDLVAQGGSVLVPQHCYNGTTSLLQQLEDAGRLSVRRADIADTSAYIDAMDHVSMVWLESPTNPMLEVAELPTLIKAARESGVITVCDNTFATPLLQKPLELGADLVVHSATKYLSGHSDLLLGVTVTTNPELQQRLLTSRTLGGAIAGPMEAWLALRGLRTLHVRFERACDNAARLATRLAEHPVVERVRYPGFGAMIAIEVRGGAAAAEKVEQQVEVWLPATSLGGVESMVERRRRHASEPVTVPPQLLRLSVGIEDVEDLWEDLDQALSSSRAS</sequence>
<dbReference type="Pfam" id="PF01053">
    <property type="entry name" value="Cys_Met_Meta_PP"/>
    <property type="match status" value="1"/>
</dbReference>
<dbReference type="GO" id="GO:0019346">
    <property type="term" value="P:transsulfuration"/>
    <property type="evidence" value="ECO:0007669"/>
    <property type="project" value="InterPro"/>
</dbReference>
<dbReference type="GO" id="GO:0005737">
    <property type="term" value="C:cytoplasm"/>
    <property type="evidence" value="ECO:0007669"/>
    <property type="project" value="TreeGrafter"/>
</dbReference>
<proteinExistence type="inferred from homology"/>
<dbReference type="InterPro" id="IPR015424">
    <property type="entry name" value="PyrdxlP-dep_Trfase"/>
</dbReference>
<dbReference type="InterPro" id="IPR015421">
    <property type="entry name" value="PyrdxlP-dep_Trfase_major"/>
</dbReference>
<dbReference type="PANTHER" id="PTHR11808">
    <property type="entry name" value="TRANS-SULFURATION ENZYME FAMILY MEMBER"/>
    <property type="match status" value="1"/>
</dbReference>
<dbReference type="GO" id="GO:0047982">
    <property type="term" value="F:homocysteine desulfhydrase activity"/>
    <property type="evidence" value="ECO:0007669"/>
    <property type="project" value="UniProtKB-EC"/>
</dbReference>
<dbReference type="PANTHER" id="PTHR11808:SF15">
    <property type="entry name" value="CYSTATHIONINE GAMMA-LYASE"/>
    <property type="match status" value="1"/>
</dbReference>
<name>A0A542EJ75_9MICO</name>
<evidence type="ECO:0000256" key="9">
    <source>
        <dbReference type="RuleBase" id="RU362118"/>
    </source>
</evidence>
<dbReference type="AlphaFoldDB" id="A0A542EJ75"/>